<accession>A0A923SKG8</accession>
<gene>
    <name evidence="1" type="ORF">H8S84_13095</name>
</gene>
<name>A0A923SKG8_9BACT</name>
<dbReference type="AlphaFoldDB" id="A0A923SKG8"/>
<evidence type="ECO:0000313" key="2">
    <source>
        <dbReference type="Proteomes" id="UP000603640"/>
    </source>
</evidence>
<protein>
    <submittedName>
        <fullName evidence="1">Uncharacterized protein</fullName>
    </submittedName>
</protein>
<comment type="caution">
    <text evidence="1">The sequence shown here is derived from an EMBL/GenBank/DDBJ whole genome shotgun (WGS) entry which is preliminary data.</text>
</comment>
<reference evidence="1" key="1">
    <citation type="submission" date="2020-08" db="EMBL/GenBank/DDBJ databases">
        <title>Pontibacter sp. SD6 16S ribosomal RNA gene Genome sequencing and assembly.</title>
        <authorList>
            <person name="Kang M."/>
        </authorList>
    </citation>
    <scope>NUCLEOTIDE SEQUENCE</scope>
    <source>
        <strain evidence="1">SD6</strain>
    </source>
</reference>
<proteinExistence type="predicted"/>
<evidence type="ECO:0000313" key="1">
    <source>
        <dbReference type="EMBL" id="MBC5993776.1"/>
    </source>
</evidence>
<sequence length="243" mass="26693">MTTPHELAQQLEANPILPKGTEERFNGYGLMGMPFSSGHVLALRRFTASSIGNGYTSVWHRSPNKIWTFYADTDPQHSCTRYFGRMATQAIVTPISINWLSDFSFEVTVESAQLHWFVKVAATPVTKAMNVLGTVLPQSAWKNELVLNLMSKVASAALGVQRVGLSGTVPNGQHFIANPKSIWAVTESYATLAGTDLGTPTPLHQQASLQDFWIPQKGILAFGQAYFEVFDTNRHSAITHKAA</sequence>
<dbReference type="RefSeq" id="WP_187067780.1">
    <property type="nucleotide sequence ID" value="NZ_JACRVF010000003.1"/>
</dbReference>
<keyword evidence="2" id="KW-1185">Reference proteome</keyword>
<dbReference type="Proteomes" id="UP000603640">
    <property type="component" value="Unassembled WGS sequence"/>
</dbReference>
<dbReference type="EMBL" id="JACRVF010000003">
    <property type="protein sequence ID" value="MBC5993776.1"/>
    <property type="molecule type" value="Genomic_DNA"/>
</dbReference>
<organism evidence="1 2">
    <name type="scientific">Pontibacter cellulosilyticus</name>
    <dbReference type="NCBI Taxonomy" id="1720253"/>
    <lineage>
        <taxon>Bacteria</taxon>
        <taxon>Pseudomonadati</taxon>
        <taxon>Bacteroidota</taxon>
        <taxon>Cytophagia</taxon>
        <taxon>Cytophagales</taxon>
        <taxon>Hymenobacteraceae</taxon>
        <taxon>Pontibacter</taxon>
    </lineage>
</organism>